<proteinExistence type="predicted"/>
<evidence type="ECO:0000313" key="1">
    <source>
        <dbReference type="EMBL" id="CAB4148460.1"/>
    </source>
</evidence>
<organism evidence="1">
    <name type="scientific">uncultured Caudovirales phage</name>
    <dbReference type="NCBI Taxonomy" id="2100421"/>
    <lineage>
        <taxon>Viruses</taxon>
        <taxon>Duplodnaviria</taxon>
        <taxon>Heunggongvirae</taxon>
        <taxon>Uroviricota</taxon>
        <taxon>Caudoviricetes</taxon>
        <taxon>Peduoviridae</taxon>
        <taxon>Maltschvirus</taxon>
        <taxon>Maltschvirus maltsch</taxon>
    </lineage>
</organism>
<accession>A0A6J5MU25</accession>
<name>A0A6J5MU25_9CAUD</name>
<protein>
    <submittedName>
        <fullName evidence="1">Uncharacterized protein</fullName>
    </submittedName>
</protein>
<dbReference type="EMBL" id="LR796502">
    <property type="protein sequence ID" value="CAB4148460.1"/>
    <property type="molecule type" value="Genomic_DNA"/>
</dbReference>
<gene>
    <name evidence="1" type="ORF">UFOVP523_4</name>
</gene>
<sequence>MIILSTETTEQTFNFIPRNKDIDFDVFPVRDEQSNEIVNILVNNSSGTSYNKLSITDEQTNETTELTIISSYAGEYYHTITTELELIEGHFYMIRVYRDSITQTRFLGKVFCTDQSLPYTITDGVYNQKTSENDFIIYE</sequence>
<reference evidence="1" key="1">
    <citation type="submission" date="2020-04" db="EMBL/GenBank/DDBJ databases">
        <authorList>
            <person name="Chiriac C."/>
            <person name="Salcher M."/>
            <person name="Ghai R."/>
            <person name="Kavagutti S V."/>
        </authorList>
    </citation>
    <scope>NUCLEOTIDE SEQUENCE</scope>
</reference>